<dbReference type="Proteomes" id="UP000625210">
    <property type="component" value="Unassembled WGS sequence"/>
</dbReference>
<dbReference type="PANTHER" id="PTHR33392:SF6">
    <property type="entry name" value="POLYISOPRENYL-TEICHOIC ACID--PEPTIDOGLYCAN TEICHOIC ACID TRANSFERASE TAGU"/>
    <property type="match status" value="1"/>
</dbReference>
<dbReference type="NCBIfam" id="TIGR00350">
    <property type="entry name" value="lytR_cpsA_psr"/>
    <property type="match status" value="1"/>
</dbReference>
<comment type="caution">
    <text evidence="4">The sequence shown here is derived from an EMBL/GenBank/DDBJ whole genome shotgun (WGS) entry which is preliminary data.</text>
</comment>
<reference evidence="4" key="2">
    <citation type="submission" date="2020-09" db="EMBL/GenBank/DDBJ databases">
        <authorList>
            <person name="Sun Q."/>
            <person name="Zhou Y."/>
        </authorList>
    </citation>
    <scope>NUCLEOTIDE SEQUENCE</scope>
    <source>
        <strain evidence="4">CGMCC 1.15179</strain>
    </source>
</reference>
<reference evidence="4" key="1">
    <citation type="journal article" date="2014" name="Int. J. Syst. Evol. Microbiol.">
        <title>Complete genome sequence of Corynebacterium casei LMG S-19264T (=DSM 44701T), isolated from a smear-ripened cheese.</title>
        <authorList>
            <consortium name="US DOE Joint Genome Institute (JGI-PGF)"/>
            <person name="Walter F."/>
            <person name="Albersmeier A."/>
            <person name="Kalinowski J."/>
            <person name="Ruckert C."/>
        </authorList>
    </citation>
    <scope>NUCLEOTIDE SEQUENCE</scope>
    <source>
        <strain evidence="4">CGMCC 1.15179</strain>
    </source>
</reference>
<dbReference type="PANTHER" id="PTHR33392">
    <property type="entry name" value="POLYISOPRENYL-TEICHOIC ACID--PEPTIDOGLYCAN TEICHOIC ACID TRANSFERASE TAGU"/>
    <property type="match status" value="1"/>
</dbReference>
<feature type="domain" description="Cell envelope-related transcriptional attenuator" evidence="3">
    <location>
        <begin position="69"/>
        <end position="223"/>
    </location>
</feature>
<dbReference type="RefSeq" id="WP_229751936.1">
    <property type="nucleotide sequence ID" value="NZ_BMHQ01000007.1"/>
</dbReference>
<protein>
    <submittedName>
        <fullName evidence="4">LytR family transcriptional regulator</fullName>
    </submittedName>
</protein>
<dbReference type="InterPro" id="IPR050922">
    <property type="entry name" value="LytR/CpsA/Psr_CW_biosynth"/>
</dbReference>
<dbReference type="InterPro" id="IPR004474">
    <property type="entry name" value="LytR_CpsA_psr"/>
</dbReference>
<feature type="region of interest" description="Disordered" evidence="2">
    <location>
        <begin position="310"/>
        <end position="362"/>
    </location>
</feature>
<evidence type="ECO:0000313" key="4">
    <source>
        <dbReference type="EMBL" id="GGE19719.1"/>
    </source>
</evidence>
<name>A0A8J2VI05_9BACL</name>
<proteinExistence type="inferred from homology"/>
<organism evidence="4 5">
    <name type="scientific">Marinithermofilum abyssi</name>
    <dbReference type="NCBI Taxonomy" id="1571185"/>
    <lineage>
        <taxon>Bacteria</taxon>
        <taxon>Bacillati</taxon>
        <taxon>Bacillota</taxon>
        <taxon>Bacilli</taxon>
        <taxon>Bacillales</taxon>
        <taxon>Thermoactinomycetaceae</taxon>
        <taxon>Marinithermofilum</taxon>
    </lineage>
</organism>
<dbReference type="Gene3D" id="3.40.630.190">
    <property type="entry name" value="LCP protein"/>
    <property type="match status" value="1"/>
</dbReference>
<evidence type="ECO:0000256" key="1">
    <source>
        <dbReference type="ARBA" id="ARBA00006068"/>
    </source>
</evidence>
<feature type="compositionally biased region" description="Low complexity" evidence="2">
    <location>
        <begin position="347"/>
        <end position="362"/>
    </location>
</feature>
<gene>
    <name evidence="4" type="primary">lytR</name>
    <name evidence="4" type="ORF">GCM10011571_22100</name>
</gene>
<keyword evidence="5" id="KW-1185">Reference proteome</keyword>
<dbReference type="Pfam" id="PF03816">
    <property type="entry name" value="LytR_cpsA_psr"/>
    <property type="match status" value="1"/>
</dbReference>
<comment type="similarity">
    <text evidence="1">Belongs to the LytR/CpsA/Psr (LCP) family.</text>
</comment>
<sequence length="362" mass="40364">MWTLRILFLLALMYGGYLFYQVYNAYQDSYQPLDREKSDKREQAVTLNDPFTVLLIGTDVRNASDQDWRPDVLMVAAVNPKKHSIKMVSIPRDTYTEIANANGLKTKINSSAYYGKTSGVGGVTNTVQTVENFLNIPIDHYVKINFNGFMDVVDAVDGVDVNVKFPFAVRLFGKMQYYEPGPQQLNGERALGYVRMRKSDPRGDMGRNERQREVLQQIMSKIVSIQSVHRLDDIVRSVGNNVQFSFSFQELTDLQSVYRQTPKKNIENLEVQGKNDNHNPRGIWYFYVTDQERLRLSHLLQKQLELPLEDLNGQPYHGPNPAGGGQPGTGQPSTSGGEAPANGTSGGVPSTGTSSSSGTGTP</sequence>
<evidence type="ECO:0000256" key="2">
    <source>
        <dbReference type="SAM" id="MobiDB-lite"/>
    </source>
</evidence>
<evidence type="ECO:0000259" key="3">
    <source>
        <dbReference type="Pfam" id="PF03816"/>
    </source>
</evidence>
<evidence type="ECO:0000313" key="5">
    <source>
        <dbReference type="Proteomes" id="UP000625210"/>
    </source>
</evidence>
<dbReference type="EMBL" id="BMHQ01000007">
    <property type="protein sequence ID" value="GGE19719.1"/>
    <property type="molecule type" value="Genomic_DNA"/>
</dbReference>
<accession>A0A8J2VI05</accession>
<dbReference type="AlphaFoldDB" id="A0A8J2VI05"/>